<protein>
    <recommendedName>
        <fullName evidence="1">Amine oxidase domain-containing protein</fullName>
    </recommendedName>
</protein>
<dbReference type="Pfam" id="PF01593">
    <property type="entry name" value="Amino_oxidase"/>
    <property type="match status" value="1"/>
</dbReference>
<organism evidence="2 3">
    <name type="scientific">Candidatus Brocadia sapporoensis</name>
    <dbReference type="NCBI Taxonomy" id="392547"/>
    <lineage>
        <taxon>Bacteria</taxon>
        <taxon>Pseudomonadati</taxon>
        <taxon>Planctomycetota</taxon>
        <taxon>Candidatus Brocadiia</taxon>
        <taxon>Candidatus Brocadiales</taxon>
        <taxon>Candidatus Brocadiaceae</taxon>
        <taxon>Candidatus Brocadia</taxon>
    </lineage>
</organism>
<reference evidence="2 3" key="1">
    <citation type="journal article" date="2016" name="Genome Announc.">
        <title>Draft Genome Sequence of the Anaerobic Ammonium-Oxidizing Bacterium 'Candidatus Brocadia sp. 40'.</title>
        <authorList>
            <person name="Ali M."/>
            <person name="Haroon M.F."/>
            <person name="Narita Y."/>
            <person name="Zhang L."/>
            <person name="Rangel Shaw D."/>
            <person name="Okabe S."/>
            <person name="Saikaly P.E."/>
        </authorList>
    </citation>
    <scope>NUCLEOTIDE SEQUENCE [LARGE SCALE GENOMIC DNA]</scope>
    <source>
        <strain evidence="2 3">40</strain>
    </source>
</reference>
<dbReference type="GO" id="GO:0016491">
    <property type="term" value="F:oxidoreductase activity"/>
    <property type="evidence" value="ECO:0007669"/>
    <property type="project" value="InterPro"/>
</dbReference>
<gene>
    <name evidence="2" type="ORF">BIY37_11775</name>
</gene>
<dbReference type="GO" id="GO:0050660">
    <property type="term" value="F:flavin adenine dinucleotide binding"/>
    <property type="evidence" value="ECO:0007669"/>
    <property type="project" value="TreeGrafter"/>
</dbReference>
<feature type="domain" description="Amine oxidase" evidence="1">
    <location>
        <begin position="13"/>
        <end position="448"/>
    </location>
</feature>
<dbReference type="SUPFAM" id="SSF51971">
    <property type="entry name" value="Nucleotide-binding domain"/>
    <property type="match status" value="1"/>
</dbReference>
<comment type="caution">
    <text evidence="2">The sequence shown here is derived from an EMBL/GenBank/DDBJ whole genome shotgun (WGS) entry which is preliminary data.</text>
</comment>
<dbReference type="PRINTS" id="PR00419">
    <property type="entry name" value="ADXRDTASE"/>
</dbReference>
<keyword evidence="3" id="KW-1185">Reference proteome</keyword>
<dbReference type="RefSeq" id="WP_070068028.1">
    <property type="nucleotide sequence ID" value="NZ_MJUW02000116.1"/>
</dbReference>
<dbReference type="AlphaFoldDB" id="A0A1V6LXB3"/>
<sequence>MKKKILVLGGGPCGLSAAWEISKYGYDVAVVEKESKVGGLCITNEYKGFRFDLGGHRFISKNKELVGNVCKMMGKELLTANRKSVILLQGKTFEYPLSAKDIFLKMDLWTNLKAFTSYLISTVSRIIFRKKDISFEDWIVNRFGRALYNLFFGPYTEKLWGISPKFISSDWASQRISLLNLKEVLFRLFKLRKGTPRTYAKGYFYPKKGIGQMFDVMSEDISKMGGNIILNASVSSIQVNNNTIESICYNQHGITKRIDCDAIVSTIPLTDLVKAFPGYLTRDIINHTSALKFRSVRFLNILVDLPDISDNTWMYVSEGKYIMTRIQEPKRRSPFSAPEGKTSIMLEIPCNENDEIWNCSEESLLKRSLADLKGLGIDIQDFVIDYFTTSVVHGYPVYSLDYAMHRQKLFDFLGQYDNLITCGRQGTFRYIFMDTAMEMGITAAQNLILDNLDKKADVQFMRSEEELIETTSVTA</sequence>
<dbReference type="InterPro" id="IPR002937">
    <property type="entry name" value="Amino_oxidase"/>
</dbReference>
<dbReference type="Gene3D" id="3.50.50.60">
    <property type="entry name" value="FAD/NAD(P)-binding domain"/>
    <property type="match status" value="1"/>
</dbReference>
<name>A0A1V6LXB3_9BACT</name>
<accession>A0A1V6LXB3</accession>
<dbReference type="NCBIfam" id="NF005547">
    <property type="entry name" value="PRK07208.1-3"/>
    <property type="match status" value="1"/>
</dbReference>
<dbReference type="InterPro" id="IPR036188">
    <property type="entry name" value="FAD/NAD-bd_sf"/>
</dbReference>
<evidence type="ECO:0000313" key="3">
    <source>
        <dbReference type="Proteomes" id="UP000242219"/>
    </source>
</evidence>
<dbReference type="EMBL" id="MJUW02000116">
    <property type="protein sequence ID" value="OQD44782.1"/>
    <property type="molecule type" value="Genomic_DNA"/>
</dbReference>
<evidence type="ECO:0000259" key="1">
    <source>
        <dbReference type="Pfam" id="PF01593"/>
    </source>
</evidence>
<dbReference type="PANTHER" id="PTHR21197:SF0">
    <property type="entry name" value="UDP-GALACTOPYRANOSE MUTASE"/>
    <property type="match status" value="1"/>
</dbReference>
<evidence type="ECO:0000313" key="2">
    <source>
        <dbReference type="EMBL" id="OQD44782.1"/>
    </source>
</evidence>
<dbReference type="PANTHER" id="PTHR21197">
    <property type="entry name" value="UDP-GALACTOPYRANOSE MUTASE"/>
    <property type="match status" value="1"/>
</dbReference>
<dbReference type="GO" id="GO:0008767">
    <property type="term" value="F:UDP-galactopyranose mutase activity"/>
    <property type="evidence" value="ECO:0007669"/>
    <property type="project" value="TreeGrafter"/>
</dbReference>
<proteinExistence type="predicted"/>
<dbReference type="GO" id="GO:0005829">
    <property type="term" value="C:cytosol"/>
    <property type="evidence" value="ECO:0007669"/>
    <property type="project" value="TreeGrafter"/>
</dbReference>
<dbReference type="Proteomes" id="UP000242219">
    <property type="component" value="Unassembled WGS sequence"/>
</dbReference>